<name>A0ABZ0Z5W4_9CAUD</name>
<organism evidence="2 3">
    <name type="scientific">phage Lak_Megaphage_Sonny</name>
    <dbReference type="NCBI Taxonomy" id="3109229"/>
    <lineage>
        <taxon>Viruses</taxon>
        <taxon>Duplodnaviria</taxon>
        <taxon>Heunggongvirae</taxon>
        <taxon>Uroviricota</taxon>
        <taxon>Caudoviricetes</taxon>
        <taxon>Caudoviricetes code 15 clade</taxon>
    </lineage>
</organism>
<dbReference type="EMBL" id="OR769223">
    <property type="protein sequence ID" value="WQJ53575.1"/>
    <property type="molecule type" value="Genomic_DNA"/>
</dbReference>
<evidence type="ECO:0000313" key="3">
    <source>
        <dbReference type="Proteomes" id="UP001358193"/>
    </source>
</evidence>
<evidence type="ECO:0000313" key="2">
    <source>
        <dbReference type="EMBL" id="WQJ53575.1"/>
    </source>
</evidence>
<sequence>MTYYSVLNDIIDKPRSNEDLIQSIIMKASSIVTEYGEDYIMEHNIGHYFDVDNNEIVKLSFTPIIDTTATNVYKAVDWYDYILYNYTKNTYTIFVSNADKKNLNDDSSVSIDKLTNKQLTALNKSLCNCTELCKKHKAILNKFNDKIKDKKYIIIESYMGPHIIYITGTPYIDDENKIAIPCRGIYTFKNSSKLHANNYNFMSININDIDNIAILNYEQLLDRICDYVKPEDMSESYYNDINTELKKKIKKCKEDISKFEKKIDDTLSKTDKLKIQLKIAENEEAIEKYEKQIKEAAISVNEIDGKMAELRKNIDKQLKLLNWA</sequence>
<accession>A0ABZ0Z5W4</accession>
<protein>
    <recommendedName>
        <fullName evidence="4">Tail fiber protein</fullName>
    </recommendedName>
</protein>
<evidence type="ECO:0008006" key="4">
    <source>
        <dbReference type="Google" id="ProtNLM"/>
    </source>
</evidence>
<evidence type="ECO:0000256" key="1">
    <source>
        <dbReference type="SAM" id="Coils"/>
    </source>
</evidence>
<proteinExistence type="predicted"/>
<dbReference type="Proteomes" id="UP001358193">
    <property type="component" value="Segment"/>
</dbReference>
<keyword evidence="1" id="KW-0175">Coiled coil</keyword>
<feature type="coiled-coil region" evidence="1">
    <location>
        <begin position="242"/>
        <end position="306"/>
    </location>
</feature>
<reference evidence="2 3" key="1">
    <citation type="submission" date="2023-11" db="EMBL/GenBank/DDBJ databases">
        <authorList>
            <person name="Cook R."/>
            <person name="Crisci M."/>
            <person name="Pye H."/>
            <person name="Adriaenssens E."/>
            <person name="Santini J."/>
        </authorList>
    </citation>
    <scope>NUCLEOTIDE SEQUENCE [LARGE SCALE GENOMIC DNA]</scope>
    <source>
        <strain evidence="2">Lak_Megaphage_Sonny</strain>
    </source>
</reference>
<keyword evidence="3" id="KW-1185">Reference proteome</keyword>